<reference evidence="1" key="1">
    <citation type="submission" date="2020-01" db="EMBL/GenBank/DDBJ databases">
        <authorList>
            <consortium name="DOE Joint Genome Institute"/>
            <person name="Haridas S."/>
            <person name="Albert R."/>
            <person name="Binder M."/>
            <person name="Bloem J."/>
            <person name="Labutti K."/>
            <person name="Salamov A."/>
            <person name="Andreopoulos B."/>
            <person name="Baker S.E."/>
            <person name="Barry K."/>
            <person name="Bills G."/>
            <person name="Bluhm B.H."/>
            <person name="Cannon C."/>
            <person name="Castanera R."/>
            <person name="Culley D.E."/>
            <person name="Daum C."/>
            <person name="Ezra D."/>
            <person name="Gonzalez J.B."/>
            <person name="Henrissat B."/>
            <person name="Kuo A."/>
            <person name="Liang C."/>
            <person name="Lipzen A."/>
            <person name="Lutzoni F."/>
            <person name="Magnuson J."/>
            <person name="Mondo S."/>
            <person name="Nolan M."/>
            <person name="Ohm R."/>
            <person name="Pangilinan J."/>
            <person name="Park H.-J."/>
            <person name="Ramirez L."/>
            <person name="Alfaro M."/>
            <person name="Sun H."/>
            <person name="Tritt A."/>
            <person name="Yoshinaga Y."/>
            <person name="Zwiers L.-H."/>
            <person name="Turgeon B.G."/>
            <person name="Goodwin S.B."/>
            <person name="Spatafora J.W."/>
            <person name="Crous P.W."/>
            <person name="Grigoriev I.V."/>
        </authorList>
    </citation>
    <scope>NUCLEOTIDE SEQUENCE</scope>
    <source>
        <strain evidence="1">IPT5</strain>
    </source>
</reference>
<dbReference type="Proteomes" id="UP000799423">
    <property type="component" value="Unassembled WGS sequence"/>
</dbReference>
<accession>A0A6A7BAM5</accession>
<protein>
    <submittedName>
        <fullName evidence="1">Uncharacterized protein</fullName>
    </submittedName>
</protein>
<proteinExistence type="predicted"/>
<dbReference type="EMBL" id="MU006302">
    <property type="protein sequence ID" value="KAF2851465.1"/>
    <property type="molecule type" value="Genomic_DNA"/>
</dbReference>
<evidence type="ECO:0000313" key="2">
    <source>
        <dbReference type="Proteomes" id="UP000799423"/>
    </source>
</evidence>
<dbReference type="OrthoDB" id="3735927at2759"/>
<evidence type="ECO:0000313" key="1">
    <source>
        <dbReference type="EMBL" id="KAF2851465.1"/>
    </source>
</evidence>
<organism evidence="1 2">
    <name type="scientific">Plenodomus tracheiphilus IPT5</name>
    <dbReference type="NCBI Taxonomy" id="1408161"/>
    <lineage>
        <taxon>Eukaryota</taxon>
        <taxon>Fungi</taxon>
        <taxon>Dikarya</taxon>
        <taxon>Ascomycota</taxon>
        <taxon>Pezizomycotina</taxon>
        <taxon>Dothideomycetes</taxon>
        <taxon>Pleosporomycetidae</taxon>
        <taxon>Pleosporales</taxon>
        <taxon>Pleosporineae</taxon>
        <taxon>Leptosphaeriaceae</taxon>
        <taxon>Plenodomus</taxon>
    </lineage>
</organism>
<keyword evidence="2" id="KW-1185">Reference proteome</keyword>
<sequence length="149" mass="16735">MSQATTAKHMTLKGQYEAIPSTSPIGELESHILGLLHPFRDELFGREPKNEELCMKKDRKALVLCKNIVFLVRNKKYANGEHIDPESILIASRNWEPMQRGETSATVGIFIQGHGFQNDLLVRVNVLKGDSVVGAMAAEIDKQLSFLWM</sequence>
<gene>
    <name evidence="1" type="ORF">T440DRAFT_554382</name>
</gene>
<dbReference type="AlphaFoldDB" id="A0A6A7BAM5"/>
<name>A0A6A7BAM5_9PLEO</name>